<feature type="transmembrane region" description="Helical" evidence="1">
    <location>
        <begin position="56"/>
        <end position="79"/>
    </location>
</feature>
<feature type="signal peptide" evidence="2">
    <location>
        <begin position="1"/>
        <end position="20"/>
    </location>
</feature>
<dbReference type="EMBL" id="CAJNOV010000152">
    <property type="protein sequence ID" value="CAF1004160.1"/>
    <property type="molecule type" value="Genomic_DNA"/>
</dbReference>
<keyword evidence="10" id="KW-1185">Reference proteome</keyword>
<evidence type="ECO:0000313" key="7">
    <source>
        <dbReference type="EMBL" id="CAF4122235.1"/>
    </source>
</evidence>
<dbReference type="Proteomes" id="UP000663855">
    <property type="component" value="Unassembled WGS sequence"/>
</dbReference>
<dbReference type="OrthoDB" id="10040544at2759"/>
<dbReference type="EMBL" id="CAJNOW010007083">
    <property type="protein sequence ID" value="CAF1503067.1"/>
    <property type="molecule type" value="Genomic_DNA"/>
</dbReference>
<dbReference type="Proteomes" id="UP000663856">
    <property type="component" value="Unassembled WGS sequence"/>
</dbReference>
<dbReference type="Proteomes" id="UP000663866">
    <property type="component" value="Unassembled WGS sequence"/>
</dbReference>
<dbReference type="EMBL" id="CAJOBG010008055">
    <property type="protein sequence ID" value="CAF4233688.1"/>
    <property type="molecule type" value="Genomic_DNA"/>
</dbReference>
<sequence>MHILFRLLLVFSFAIIVVHSQGARGGGGGSRGGGGYRGGSRGGTGCQGADCSKAGIIAGSVIGGVLGLIGIIFLTIFCCRRYRAQHADSNDTFISKSSTNERYRNYQTYEEDYFNNGDWLSRYHQYGRWNGPHRMSLVFDRNTNRVTGNGSDNVGKFIIDGTFSLENQRVAMVKTYELGTGDPKENFGHTVDLQMTWNSKNGQFEGKWCVNANHYRGEDNFEMKYADISKTPFEKRID</sequence>
<keyword evidence="1" id="KW-1133">Transmembrane helix</keyword>
<dbReference type="EMBL" id="CAJOBH010008037">
    <property type="protein sequence ID" value="CAF4101348.1"/>
    <property type="molecule type" value="Genomic_DNA"/>
</dbReference>
<accession>A0A814H1Q8</accession>
<gene>
    <name evidence="6" type="ORF">BYL167_LOCUS19131</name>
    <name evidence="3" type="ORF">CJN711_LOCUS2499</name>
    <name evidence="7" type="ORF">GIL414_LOCUS18105</name>
    <name evidence="4" type="ORF">KQP761_LOCUS14725</name>
    <name evidence="8" type="ORF">OVN521_LOCUS28118</name>
    <name evidence="5" type="ORF">WKI299_LOCUS35768</name>
</gene>
<proteinExistence type="predicted"/>
<reference evidence="3" key="1">
    <citation type="submission" date="2021-02" db="EMBL/GenBank/DDBJ databases">
        <authorList>
            <person name="Nowell W R."/>
        </authorList>
    </citation>
    <scope>NUCLEOTIDE SEQUENCE</scope>
</reference>
<keyword evidence="1" id="KW-0472">Membrane</keyword>
<evidence type="ECO:0000313" key="9">
    <source>
        <dbReference type="Proteomes" id="UP000663855"/>
    </source>
</evidence>
<evidence type="ECO:0000313" key="10">
    <source>
        <dbReference type="Proteomes" id="UP000663866"/>
    </source>
</evidence>
<dbReference type="EMBL" id="CAJNRF010017250">
    <property type="protein sequence ID" value="CAF2226054.1"/>
    <property type="molecule type" value="Genomic_DNA"/>
</dbReference>
<dbReference type="AlphaFoldDB" id="A0A814H1Q8"/>
<dbReference type="Proteomes" id="UP000663834">
    <property type="component" value="Unassembled WGS sequence"/>
</dbReference>
<evidence type="ECO:0000313" key="8">
    <source>
        <dbReference type="EMBL" id="CAF4233688.1"/>
    </source>
</evidence>
<dbReference type="Proteomes" id="UP000681967">
    <property type="component" value="Unassembled WGS sequence"/>
</dbReference>
<keyword evidence="2" id="KW-0732">Signal</keyword>
<protein>
    <submittedName>
        <fullName evidence="3">Uncharacterized protein</fullName>
    </submittedName>
</protein>
<evidence type="ECO:0000313" key="4">
    <source>
        <dbReference type="EMBL" id="CAF1503067.1"/>
    </source>
</evidence>
<comment type="caution">
    <text evidence="3">The sequence shown here is derived from an EMBL/GenBank/DDBJ whole genome shotgun (WGS) entry which is preliminary data.</text>
</comment>
<feature type="chain" id="PRO_5035600742" evidence="2">
    <location>
        <begin position="21"/>
        <end position="238"/>
    </location>
</feature>
<evidence type="ECO:0000256" key="1">
    <source>
        <dbReference type="SAM" id="Phobius"/>
    </source>
</evidence>
<evidence type="ECO:0000313" key="6">
    <source>
        <dbReference type="EMBL" id="CAF4101348.1"/>
    </source>
</evidence>
<evidence type="ECO:0000313" key="5">
    <source>
        <dbReference type="EMBL" id="CAF2226054.1"/>
    </source>
</evidence>
<name>A0A814H1Q8_9BILA</name>
<organism evidence="3 9">
    <name type="scientific">Rotaria magnacalcarata</name>
    <dbReference type="NCBI Taxonomy" id="392030"/>
    <lineage>
        <taxon>Eukaryota</taxon>
        <taxon>Metazoa</taxon>
        <taxon>Spiralia</taxon>
        <taxon>Gnathifera</taxon>
        <taxon>Rotifera</taxon>
        <taxon>Eurotatoria</taxon>
        <taxon>Bdelloidea</taxon>
        <taxon>Philodinida</taxon>
        <taxon>Philodinidae</taxon>
        <taxon>Rotaria</taxon>
    </lineage>
</organism>
<evidence type="ECO:0000313" key="3">
    <source>
        <dbReference type="EMBL" id="CAF1004160.1"/>
    </source>
</evidence>
<evidence type="ECO:0000256" key="2">
    <source>
        <dbReference type="SAM" id="SignalP"/>
    </source>
</evidence>
<keyword evidence="1" id="KW-0812">Transmembrane</keyword>
<dbReference type="Proteomes" id="UP000681720">
    <property type="component" value="Unassembled WGS sequence"/>
</dbReference>
<dbReference type="EMBL" id="CAJOBJ010008814">
    <property type="protein sequence ID" value="CAF4122235.1"/>
    <property type="molecule type" value="Genomic_DNA"/>
</dbReference>